<evidence type="ECO:0000313" key="2">
    <source>
        <dbReference type="EMBL" id="KAK1442570.1"/>
    </source>
</evidence>
<dbReference type="AlphaFoldDB" id="A0AAD8LRZ6"/>
<organism evidence="2 3">
    <name type="scientific">Babesia gibsoni</name>
    <dbReference type="NCBI Taxonomy" id="33632"/>
    <lineage>
        <taxon>Eukaryota</taxon>
        <taxon>Sar</taxon>
        <taxon>Alveolata</taxon>
        <taxon>Apicomplexa</taxon>
        <taxon>Aconoidasida</taxon>
        <taxon>Piroplasmida</taxon>
        <taxon>Babesiidae</taxon>
        <taxon>Babesia</taxon>
    </lineage>
</organism>
<gene>
    <name evidence="2" type="ORF">BgAZ_300880</name>
</gene>
<feature type="region of interest" description="Disordered" evidence="1">
    <location>
        <begin position="26"/>
        <end position="75"/>
    </location>
</feature>
<dbReference type="EMBL" id="JAVEPI010000003">
    <property type="protein sequence ID" value="KAK1442570.1"/>
    <property type="molecule type" value="Genomic_DNA"/>
</dbReference>
<sequence>MKRNYEDPSLELIGRSAAERRLDRLYNRQRSQIQKREPRPDNLLDSKSREIKELPFKPKEERTSKADESTEDSPKSKKSIKEILFDLSQQHLKRRNRLAKSVKLLTKLSVTYLDDKDNAEFAGIDKSDFFRVYADLDRIFIAELGGAIPKDSLDIKGALLEFVDKVVNRLEADASTTSREVMFFQLLKISIGYSSALWYENDSFKFHAIVSKLEGHFDEFLQIASMPDCFDNDALEKTEDAVSATHESNLPQEDGHDSLDGKYRLPSKRCLLELQKQAFVRTLAIVFDFFTFPWAKVSIESLFQRVYLKRDIFEETEQKRISEWQKQIKASKGKTFKAGGLQAYGISEAKFDVKDAREEKLVSIHGSQVWSNRQFGI</sequence>
<feature type="compositionally biased region" description="Basic and acidic residues" evidence="1">
    <location>
        <begin position="34"/>
        <end position="75"/>
    </location>
</feature>
<evidence type="ECO:0000256" key="1">
    <source>
        <dbReference type="SAM" id="MobiDB-lite"/>
    </source>
</evidence>
<reference evidence="2" key="1">
    <citation type="submission" date="2023-08" db="EMBL/GenBank/DDBJ databases">
        <title>Draft sequence of the Babesia gibsoni genome.</title>
        <authorList>
            <person name="Yamagishi J.Y."/>
            <person name="Xuan X.X."/>
        </authorList>
    </citation>
    <scope>NUCLEOTIDE SEQUENCE</scope>
    <source>
        <strain evidence="2">Azabu</strain>
    </source>
</reference>
<dbReference type="Proteomes" id="UP001230268">
    <property type="component" value="Unassembled WGS sequence"/>
</dbReference>
<name>A0AAD8LRZ6_BABGI</name>
<comment type="caution">
    <text evidence="2">The sequence shown here is derived from an EMBL/GenBank/DDBJ whole genome shotgun (WGS) entry which is preliminary data.</text>
</comment>
<protein>
    <submittedName>
        <fullName evidence="2">Uncharacterized protein</fullName>
    </submittedName>
</protein>
<evidence type="ECO:0000313" key="3">
    <source>
        <dbReference type="Proteomes" id="UP001230268"/>
    </source>
</evidence>
<accession>A0AAD8LRZ6</accession>
<proteinExistence type="predicted"/>
<keyword evidence="3" id="KW-1185">Reference proteome</keyword>